<dbReference type="EMBL" id="UFYA01000001">
    <property type="protein sequence ID" value="STD14598.1"/>
    <property type="molecule type" value="Genomic_DNA"/>
</dbReference>
<comment type="caution">
    <text evidence="2">The sequence shown here is derived from an EMBL/GenBank/DDBJ whole genome shotgun (WGS) entry which is preliminary data.</text>
</comment>
<keyword evidence="1" id="KW-1133">Transmembrane helix</keyword>
<sequence>MSSDTTETFEPSGDSQVKQTWTCRLRGVSYELDVYPSRQARLVLRVDGKQIYDKKNSTDNRTITVDRDCRVRVRLSFLGKVKDATAYDGNAELDFDAPPGSRAEKTQSWGRKHPVLFALRHVAFKAGGILIAFLGVTAFVKWLLAPVIEWIADHMPRISWPEIHLPRIPWPEIHLPRIPWPEIHIPWPQVALPWWLQAALDWLTEHGEIIKPLLIGLLLALGEMRRQRKQRKQREAGVADDPNAALEETWLSRRMDRLDAQAADTPMARRKERAKVAAALRALENKRRAQEQASVNSDDPV</sequence>
<dbReference type="RefSeq" id="WP_147279269.1">
    <property type="nucleotide sequence ID" value="NZ_UFYA01000001.1"/>
</dbReference>
<evidence type="ECO:0000313" key="3">
    <source>
        <dbReference type="Proteomes" id="UP000254118"/>
    </source>
</evidence>
<feature type="transmembrane region" description="Helical" evidence="1">
    <location>
        <begin position="122"/>
        <end position="144"/>
    </location>
</feature>
<evidence type="ECO:0000313" key="2">
    <source>
        <dbReference type="EMBL" id="STD14598.1"/>
    </source>
</evidence>
<proteinExistence type="predicted"/>
<dbReference type="AlphaFoldDB" id="A0AA46BPZ0"/>
<dbReference type="Proteomes" id="UP000254118">
    <property type="component" value="Unassembled WGS sequence"/>
</dbReference>
<keyword evidence="1" id="KW-0472">Membrane</keyword>
<reference evidence="2 3" key="1">
    <citation type="submission" date="2018-06" db="EMBL/GenBank/DDBJ databases">
        <authorList>
            <consortium name="Pathogen Informatics"/>
            <person name="Doyle S."/>
        </authorList>
    </citation>
    <scope>NUCLEOTIDE SEQUENCE [LARGE SCALE GENOMIC DNA]</scope>
    <source>
        <strain evidence="2 3">NCTC7915</strain>
    </source>
</reference>
<keyword evidence="1" id="KW-0812">Transmembrane</keyword>
<evidence type="ECO:0000256" key="1">
    <source>
        <dbReference type="SAM" id="Phobius"/>
    </source>
</evidence>
<accession>A0AA46BPZ0</accession>
<gene>
    <name evidence="2" type="ORF">NCTC7915_02130</name>
</gene>
<protein>
    <submittedName>
        <fullName evidence="2">Uncharacterized protein</fullName>
    </submittedName>
</protein>
<organism evidence="2 3">
    <name type="scientific">Dermatophilus congolensis</name>
    <dbReference type="NCBI Taxonomy" id="1863"/>
    <lineage>
        <taxon>Bacteria</taxon>
        <taxon>Bacillati</taxon>
        <taxon>Actinomycetota</taxon>
        <taxon>Actinomycetes</taxon>
        <taxon>Micrococcales</taxon>
        <taxon>Dermatophilaceae</taxon>
        <taxon>Dermatophilus</taxon>
    </lineage>
</organism>
<name>A0AA46BPZ0_9MICO</name>